<evidence type="ECO:0008006" key="3">
    <source>
        <dbReference type="Google" id="ProtNLM"/>
    </source>
</evidence>
<dbReference type="Proteomes" id="UP001499863">
    <property type="component" value="Unassembled WGS sequence"/>
</dbReference>
<dbReference type="EMBL" id="BAAAKJ010000307">
    <property type="protein sequence ID" value="GAA1406286.1"/>
    <property type="molecule type" value="Genomic_DNA"/>
</dbReference>
<evidence type="ECO:0000313" key="1">
    <source>
        <dbReference type="EMBL" id="GAA1406286.1"/>
    </source>
</evidence>
<dbReference type="Gene3D" id="2.60.120.860">
    <property type="match status" value="1"/>
</dbReference>
<name>A0ABP4J3E4_9ACTN</name>
<accession>A0ABP4J3E4</accession>
<dbReference type="RefSeq" id="WP_344341469.1">
    <property type="nucleotide sequence ID" value="NZ_BAAAKJ010000307.1"/>
</dbReference>
<gene>
    <name evidence="1" type="ORF">GCM10009639_53990</name>
</gene>
<keyword evidence="2" id="KW-1185">Reference proteome</keyword>
<reference evidence="2" key="1">
    <citation type="journal article" date="2019" name="Int. J. Syst. Evol. Microbiol.">
        <title>The Global Catalogue of Microorganisms (GCM) 10K type strain sequencing project: providing services to taxonomists for standard genome sequencing and annotation.</title>
        <authorList>
            <consortium name="The Broad Institute Genomics Platform"/>
            <consortium name="The Broad Institute Genome Sequencing Center for Infectious Disease"/>
            <person name="Wu L."/>
            <person name="Ma J."/>
        </authorList>
    </citation>
    <scope>NUCLEOTIDE SEQUENCE [LARGE SCALE GENOMIC DNA]</scope>
    <source>
        <strain evidence="2">JCM 12393</strain>
    </source>
</reference>
<proteinExistence type="predicted"/>
<evidence type="ECO:0000313" key="2">
    <source>
        <dbReference type="Proteomes" id="UP001499863"/>
    </source>
</evidence>
<sequence length="301" mass="31768">MAGELITRDLQIQWAGQLWGDGTVYAVQDLPGWEDLPGLDDASVPRSQQIGAHPGALLAQSRSIACTLQVVCEPDDWPAARRQLFAATAVRQEEQPLVVQLAGEQLLVQARITRRVPTSTTEGVLGAPAVALLWEASDPRRYQVAEQSAQTALPADEAGLPWGSPTETGLAWGSPAETGLTWGTPGSTGDVLCVNSGDAPAHPVIEIRGPVTRPSVAMAGTGLVLEYDIVLAAGDVLIVDTWAESVELAGQDRLTTATLRSAPETDFVLPPGAATTLSFRAAPGSTHPAAQATVRWRSAYW</sequence>
<comment type="caution">
    <text evidence="1">The sequence shown here is derived from an EMBL/GenBank/DDBJ whole genome shotgun (WGS) entry which is preliminary data.</text>
</comment>
<organism evidence="1 2">
    <name type="scientific">Kitasatospora putterlickiae</name>
    <dbReference type="NCBI Taxonomy" id="221725"/>
    <lineage>
        <taxon>Bacteria</taxon>
        <taxon>Bacillati</taxon>
        <taxon>Actinomycetota</taxon>
        <taxon>Actinomycetes</taxon>
        <taxon>Kitasatosporales</taxon>
        <taxon>Streptomycetaceae</taxon>
        <taxon>Kitasatospora</taxon>
    </lineage>
</organism>
<protein>
    <recommendedName>
        <fullName evidence="3">Phage tail protein</fullName>
    </recommendedName>
</protein>